<evidence type="ECO:0000313" key="3">
    <source>
        <dbReference type="Proteomes" id="UP000613740"/>
    </source>
</evidence>
<dbReference type="AlphaFoldDB" id="A0A835W541"/>
<dbReference type="PANTHER" id="PTHR12932">
    <property type="entry name" value="P25 ALPHA-RELATED"/>
    <property type="match status" value="1"/>
</dbReference>
<dbReference type="InterPro" id="IPR011992">
    <property type="entry name" value="EF-hand-dom_pair"/>
</dbReference>
<dbReference type="OrthoDB" id="548799at2759"/>
<dbReference type="PANTHER" id="PTHR12932:SF9">
    <property type="entry name" value="TUBULIN POLYMERIZATION-PROMOTING PROTEIN HOMOLOG"/>
    <property type="match status" value="1"/>
</dbReference>
<sequence>MSDSLKNAFVAFASYGKGQLLKQDMDNKNFSKCIKDAGLMDAKVITATEVDITFMKVKAKTDRTINFAQFCTALDHFAAKKGVAVDTLHAKIEAASPTTNATQAEAVKFHDDKSLYTGVYKNGGPTNVDKSPTKAGGLAGLLDRSPADVRGVKYTN</sequence>
<evidence type="ECO:0008006" key="4">
    <source>
        <dbReference type="Google" id="ProtNLM"/>
    </source>
</evidence>
<gene>
    <name evidence="2" type="ORF">HYH02_010584</name>
</gene>
<keyword evidence="3" id="KW-1185">Reference proteome</keyword>
<accession>A0A835W541</accession>
<dbReference type="GO" id="GO:0046785">
    <property type="term" value="P:microtubule polymerization"/>
    <property type="evidence" value="ECO:0007669"/>
    <property type="project" value="InterPro"/>
</dbReference>
<name>A0A835W541_9CHLO</name>
<dbReference type="GO" id="GO:0001578">
    <property type="term" value="P:microtubule bundle formation"/>
    <property type="evidence" value="ECO:0007669"/>
    <property type="project" value="TreeGrafter"/>
</dbReference>
<dbReference type="EMBL" id="JAEHOD010000040">
    <property type="protein sequence ID" value="KAG2439705.1"/>
    <property type="molecule type" value="Genomic_DNA"/>
</dbReference>
<dbReference type="SUPFAM" id="SSF47473">
    <property type="entry name" value="EF-hand"/>
    <property type="match status" value="1"/>
</dbReference>
<evidence type="ECO:0000256" key="1">
    <source>
        <dbReference type="ARBA" id="ARBA00010994"/>
    </source>
</evidence>
<organism evidence="2 3">
    <name type="scientific">Chlamydomonas schloesseri</name>
    <dbReference type="NCBI Taxonomy" id="2026947"/>
    <lineage>
        <taxon>Eukaryota</taxon>
        <taxon>Viridiplantae</taxon>
        <taxon>Chlorophyta</taxon>
        <taxon>core chlorophytes</taxon>
        <taxon>Chlorophyceae</taxon>
        <taxon>CS clade</taxon>
        <taxon>Chlamydomonadales</taxon>
        <taxon>Chlamydomonadaceae</taxon>
        <taxon>Chlamydomonas</taxon>
    </lineage>
</organism>
<dbReference type="Pfam" id="PF05517">
    <property type="entry name" value="p25-alpha"/>
    <property type="match status" value="1"/>
</dbReference>
<dbReference type="Gene3D" id="1.10.238.10">
    <property type="entry name" value="EF-hand"/>
    <property type="match status" value="1"/>
</dbReference>
<proteinExistence type="inferred from homology"/>
<dbReference type="Proteomes" id="UP000613740">
    <property type="component" value="Unassembled WGS sequence"/>
</dbReference>
<dbReference type="GO" id="GO:0032273">
    <property type="term" value="P:positive regulation of protein polymerization"/>
    <property type="evidence" value="ECO:0007669"/>
    <property type="project" value="TreeGrafter"/>
</dbReference>
<comment type="caution">
    <text evidence="2">The sequence shown here is derived from an EMBL/GenBank/DDBJ whole genome shotgun (WGS) entry which is preliminary data.</text>
</comment>
<comment type="similarity">
    <text evidence="1">Belongs to the TPPP family.</text>
</comment>
<dbReference type="InterPro" id="IPR008907">
    <property type="entry name" value="TPP/p25"/>
</dbReference>
<dbReference type="GO" id="GO:0005874">
    <property type="term" value="C:microtubule"/>
    <property type="evidence" value="ECO:0007669"/>
    <property type="project" value="TreeGrafter"/>
</dbReference>
<reference evidence="2" key="1">
    <citation type="journal article" date="2020" name="bioRxiv">
        <title>Comparative genomics of Chlamydomonas.</title>
        <authorList>
            <person name="Craig R.J."/>
            <person name="Hasan A.R."/>
            <person name="Ness R.W."/>
            <person name="Keightley P.D."/>
        </authorList>
    </citation>
    <scope>NUCLEOTIDE SEQUENCE</scope>
    <source>
        <strain evidence="2">CCAP 11/173</strain>
    </source>
</reference>
<dbReference type="GO" id="GO:0015631">
    <property type="term" value="F:tubulin binding"/>
    <property type="evidence" value="ECO:0007669"/>
    <property type="project" value="InterPro"/>
</dbReference>
<evidence type="ECO:0000313" key="2">
    <source>
        <dbReference type="EMBL" id="KAG2439705.1"/>
    </source>
</evidence>
<protein>
    <recommendedName>
        <fullName evidence="4">Flagellar associated protein</fullName>
    </recommendedName>
</protein>